<evidence type="ECO:0000313" key="2">
    <source>
        <dbReference type="Proteomes" id="UP000188605"/>
    </source>
</evidence>
<protein>
    <submittedName>
        <fullName evidence="1">Uncharacterized protein</fullName>
    </submittedName>
</protein>
<evidence type="ECO:0000313" key="1">
    <source>
        <dbReference type="EMBL" id="ONI40035.1"/>
    </source>
</evidence>
<reference evidence="1" key="1">
    <citation type="submission" date="2016-08" db="EMBL/GenBank/DDBJ databases">
        <authorList>
            <person name="Ngugi D.K."/>
            <person name="Miyake S."/>
            <person name="Stingl U."/>
        </authorList>
    </citation>
    <scope>NUCLEOTIDE SEQUENCE</scope>
    <source>
        <strain evidence="1">SCG-B11WGA-EpuloA1</strain>
    </source>
</reference>
<sequence length="59" mass="6760">MNLTDKPRLFGIEFSNRNFNSNEIQNIILCGGQNLLSPERRFDAIISNSPDLFDCEVQN</sequence>
<name>A0ACC8XC08_9FIRM</name>
<proteinExistence type="predicted"/>
<dbReference type="EMBL" id="LJDB01000057">
    <property type="protein sequence ID" value="ONI40035.1"/>
    <property type="molecule type" value="Genomic_DNA"/>
</dbReference>
<dbReference type="Proteomes" id="UP000188605">
    <property type="component" value="Unassembled WGS sequence"/>
</dbReference>
<keyword evidence="2" id="KW-1185">Reference proteome</keyword>
<organism evidence="1 2">
    <name type="scientific">Candidatus Epulonipiscium fishelsonii</name>
    <dbReference type="NCBI Taxonomy" id="77094"/>
    <lineage>
        <taxon>Bacteria</taxon>
        <taxon>Bacillati</taxon>
        <taxon>Bacillota</taxon>
        <taxon>Clostridia</taxon>
        <taxon>Lachnospirales</taxon>
        <taxon>Lachnospiraceae</taxon>
        <taxon>Candidatus Epulonipiscium</taxon>
    </lineage>
</organism>
<comment type="caution">
    <text evidence="1">The sequence shown here is derived from an EMBL/GenBank/DDBJ whole genome shotgun (WGS) entry which is preliminary data.</text>
</comment>
<gene>
    <name evidence="1" type="ORF">AN396_06710</name>
</gene>
<accession>A0ACC8XC08</accession>